<evidence type="ECO:0000313" key="2">
    <source>
        <dbReference type="Proteomes" id="UP000177693"/>
    </source>
</evidence>
<accession>A0A1F6Y2L1</accession>
<dbReference type="EMBL" id="MFVL01000033">
    <property type="protein sequence ID" value="OGJ00600.1"/>
    <property type="molecule type" value="Genomic_DNA"/>
</dbReference>
<protein>
    <submittedName>
        <fullName evidence="1">Uncharacterized protein</fullName>
    </submittedName>
</protein>
<name>A0A1F6Y2L1_9BACT</name>
<dbReference type="AlphaFoldDB" id="A0A1F6Y2L1"/>
<reference evidence="1 2" key="1">
    <citation type="journal article" date="2016" name="Nat. Commun.">
        <title>Thousands of microbial genomes shed light on interconnected biogeochemical processes in an aquifer system.</title>
        <authorList>
            <person name="Anantharaman K."/>
            <person name="Brown C.T."/>
            <person name="Hug L.A."/>
            <person name="Sharon I."/>
            <person name="Castelle C.J."/>
            <person name="Probst A.J."/>
            <person name="Thomas B.C."/>
            <person name="Singh A."/>
            <person name="Wilkins M.J."/>
            <person name="Karaoz U."/>
            <person name="Brodie E.L."/>
            <person name="Williams K.H."/>
            <person name="Hubbard S.S."/>
            <person name="Banfield J.F."/>
        </authorList>
    </citation>
    <scope>NUCLEOTIDE SEQUENCE [LARGE SCALE GENOMIC DNA]</scope>
</reference>
<dbReference type="Proteomes" id="UP000177693">
    <property type="component" value="Unassembled WGS sequence"/>
</dbReference>
<sequence length="118" mass="13922">MNTVKQNQKFPFHFLSAPPTPQYERIYWVFVLINLANFFKKTVECRDEMWHSIPAPCRSKRKTTHGGLLHISSVHEHEQIADGRSERNMTLAYWVRMCQSTFARPFELVLKPKGVQFL</sequence>
<proteinExistence type="predicted"/>
<organism evidence="1 2">
    <name type="scientific">Candidatus Nomurabacteria bacterium RIFCSPLOWO2_02_FULL_40_67</name>
    <dbReference type="NCBI Taxonomy" id="1801787"/>
    <lineage>
        <taxon>Bacteria</taxon>
        <taxon>Candidatus Nomuraibacteriota</taxon>
    </lineage>
</organism>
<evidence type="ECO:0000313" key="1">
    <source>
        <dbReference type="EMBL" id="OGJ00600.1"/>
    </source>
</evidence>
<comment type="caution">
    <text evidence="1">The sequence shown here is derived from an EMBL/GenBank/DDBJ whole genome shotgun (WGS) entry which is preliminary data.</text>
</comment>
<gene>
    <name evidence="1" type="ORF">A3I23_02125</name>
</gene>